<dbReference type="EMBL" id="CP097507">
    <property type="protein sequence ID" value="URE04349.1"/>
    <property type="molecule type" value="Genomic_DNA"/>
</dbReference>
<dbReference type="Proteomes" id="UP001055439">
    <property type="component" value="Chromosome 5"/>
</dbReference>
<dbReference type="EMBL" id="CP097507">
    <property type="protein sequence ID" value="URE04350.1"/>
    <property type="molecule type" value="Genomic_DNA"/>
</dbReference>
<organism evidence="14 15">
    <name type="scientific">Musa troglodytarum</name>
    <name type="common">fe'i banana</name>
    <dbReference type="NCBI Taxonomy" id="320322"/>
    <lineage>
        <taxon>Eukaryota</taxon>
        <taxon>Viridiplantae</taxon>
        <taxon>Streptophyta</taxon>
        <taxon>Embryophyta</taxon>
        <taxon>Tracheophyta</taxon>
        <taxon>Spermatophyta</taxon>
        <taxon>Magnoliopsida</taxon>
        <taxon>Liliopsida</taxon>
        <taxon>Zingiberales</taxon>
        <taxon>Musaceae</taxon>
        <taxon>Musa</taxon>
    </lineage>
</organism>
<name>A0A9E7FXR1_9LILI</name>
<dbReference type="PANTHER" id="PTHR24056:SF495">
    <property type="entry name" value="CYCLIN-DEPENDENT KINASE 8-RELATED"/>
    <property type="match status" value="1"/>
</dbReference>
<dbReference type="EMBL" id="CP097507">
    <property type="protein sequence ID" value="URE04348.1"/>
    <property type="molecule type" value="Genomic_DNA"/>
</dbReference>
<comment type="similarity">
    <text evidence="1">Belongs to the protein kinase superfamily. CMGC Ser/Thr protein kinase family. CDC2/CDKX subfamily.</text>
</comment>
<evidence type="ECO:0000256" key="7">
    <source>
        <dbReference type="ARBA" id="ARBA00022840"/>
    </source>
</evidence>
<dbReference type="SMART" id="SM00220">
    <property type="entry name" value="S_TKc"/>
    <property type="match status" value="1"/>
</dbReference>
<keyword evidence="7 11" id="KW-0067">ATP-binding</keyword>
<evidence type="ECO:0000256" key="6">
    <source>
        <dbReference type="ARBA" id="ARBA00022777"/>
    </source>
</evidence>
<keyword evidence="15" id="KW-1185">Reference proteome</keyword>
<dbReference type="AlphaFoldDB" id="A0A9E7FXR1"/>
<evidence type="ECO:0000256" key="11">
    <source>
        <dbReference type="PROSITE-ProRule" id="PRU10141"/>
    </source>
</evidence>
<evidence type="ECO:0000256" key="3">
    <source>
        <dbReference type="ARBA" id="ARBA00022553"/>
    </source>
</evidence>
<proteinExistence type="inferred from homology"/>
<feature type="binding site" evidence="11">
    <location>
        <position position="102"/>
    </location>
    <ligand>
        <name>ATP</name>
        <dbReference type="ChEBI" id="CHEBI:30616"/>
    </ligand>
</feature>
<dbReference type="GO" id="GO:0008353">
    <property type="term" value="F:RNA polymerase II CTD heptapeptide repeat kinase activity"/>
    <property type="evidence" value="ECO:0007669"/>
    <property type="project" value="UniProtKB-EC"/>
</dbReference>
<dbReference type="GO" id="GO:0005524">
    <property type="term" value="F:ATP binding"/>
    <property type="evidence" value="ECO:0007669"/>
    <property type="project" value="UniProtKB-UniRule"/>
</dbReference>
<dbReference type="Pfam" id="PF00069">
    <property type="entry name" value="Pkinase"/>
    <property type="match status" value="1"/>
</dbReference>
<protein>
    <submittedName>
        <fullName evidence="14">Cyclin-dependent kinase</fullName>
    </submittedName>
</protein>
<dbReference type="InterPro" id="IPR008271">
    <property type="entry name" value="Ser/Thr_kinase_AS"/>
</dbReference>
<keyword evidence="2" id="KW-0723">Serine/threonine-protein kinase</keyword>
<dbReference type="PROSITE" id="PS00107">
    <property type="entry name" value="PROTEIN_KINASE_ATP"/>
    <property type="match status" value="1"/>
</dbReference>
<evidence type="ECO:0000256" key="12">
    <source>
        <dbReference type="SAM" id="MobiDB-lite"/>
    </source>
</evidence>
<dbReference type="Gene3D" id="1.10.510.10">
    <property type="entry name" value="Transferase(Phosphotransferase) domain 1"/>
    <property type="match status" value="1"/>
</dbReference>
<evidence type="ECO:0000256" key="10">
    <source>
        <dbReference type="ARBA" id="ARBA00049280"/>
    </source>
</evidence>
<dbReference type="GO" id="GO:0016592">
    <property type="term" value="C:mediator complex"/>
    <property type="evidence" value="ECO:0007669"/>
    <property type="project" value="TreeGrafter"/>
</dbReference>
<dbReference type="FunFam" id="1.10.510.10:FF:000374">
    <property type="entry name" value="Putative cyclin-dependent kinase E-1"/>
    <property type="match status" value="1"/>
</dbReference>
<dbReference type="CDD" id="cd07842">
    <property type="entry name" value="STKc_CDK8_like"/>
    <property type="match status" value="1"/>
</dbReference>
<evidence type="ECO:0000259" key="13">
    <source>
        <dbReference type="PROSITE" id="PS50011"/>
    </source>
</evidence>
<feature type="region of interest" description="Disordered" evidence="12">
    <location>
        <begin position="488"/>
        <end position="518"/>
    </location>
</feature>
<evidence type="ECO:0000313" key="14">
    <source>
        <dbReference type="EMBL" id="URE04349.1"/>
    </source>
</evidence>
<dbReference type="SUPFAM" id="SSF56112">
    <property type="entry name" value="Protein kinase-like (PK-like)"/>
    <property type="match status" value="1"/>
</dbReference>
<evidence type="ECO:0000256" key="2">
    <source>
        <dbReference type="ARBA" id="ARBA00022527"/>
    </source>
</evidence>
<keyword evidence="5 11" id="KW-0547">Nucleotide-binding</keyword>
<dbReference type="PROSITE" id="PS50011">
    <property type="entry name" value="PROTEIN_KINASE_DOM"/>
    <property type="match status" value="1"/>
</dbReference>
<keyword evidence="3" id="KW-0597">Phosphoprotein</keyword>
<evidence type="ECO:0000256" key="8">
    <source>
        <dbReference type="ARBA" id="ARBA00047811"/>
    </source>
</evidence>
<dbReference type="InterPro" id="IPR050108">
    <property type="entry name" value="CDK"/>
</dbReference>
<dbReference type="Gene3D" id="3.30.200.20">
    <property type="entry name" value="Phosphorylase Kinase, domain 1"/>
    <property type="match status" value="1"/>
</dbReference>
<keyword evidence="6 14" id="KW-0418">Kinase</keyword>
<feature type="compositionally biased region" description="Basic and acidic residues" evidence="12">
    <location>
        <begin position="1"/>
        <end position="35"/>
    </location>
</feature>
<dbReference type="PANTHER" id="PTHR24056">
    <property type="entry name" value="CELL DIVISION PROTEIN KINASE"/>
    <property type="match status" value="1"/>
</dbReference>
<sequence length="518" mass="57988">MRTRHVADEQRNNKEDKADGAVQRDNKVKEQKDAKWGGGGGGQARRHRRRGEMGDGRSGGGGVNRPAWLQQYDLVGKIGEGTYGLVFLARTSLRKCCIAIKKFKQSKEGDGVSPTAIREIMLLRETCHENVVKLVNVHINHVDMSLYLAFDYAEYDLYEIIRHHREKLNHSINQYTVKSLLWQLLNGLNYLHSNWIIHRDLKPSNILVMGDGEEHGVVKIADFGLARIYQAPLKPLYENGVVVTIWYRAPELLLGAKHYTSAVDMWAVGCIFAELLTLKPLFQGVEAKATPNPFQLDQLDKIFKVLGHPTPERWPTLVNLPYWQNDQQHIQGHKYDNHGLHNFVTVPQKSPAYDLLSKMLEYDPRKRITAAQALEHEYFRMDPLPGRNALVPSQPGEKIVNYPTRPVDTTADFEGTVAVQPSQPVSSGNAASGNIAVASVAPSRSMPRSMHVVGMQRMPNTGMSTFNVAPQAGIGAPGSGNIPIPRGAAVQAHQQQLRRKDPSMGMQNPGYPQQKRRF</sequence>
<accession>A0A9E7FXR1</accession>
<dbReference type="InterPro" id="IPR000719">
    <property type="entry name" value="Prot_kinase_dom"/>
</dbReference>
<feature type="region of interest" description="Disordered" evidence="12">
    <location>
        <begin position="1"/>
        <end position="62"/>
    </location>
</feature>
<keyword evidence="4" id="KW-0808">Transferase</keyword>
<evidence type="ECO:0000256" key="4">
    <source>
        <dbReference type="ARBA" id="ARBA00022679"/>
    </source>
</evidence>
<evidence type="ECO:0000256" key="1">
    <source>
        <dbReference type="ARBA" id="ARBA00006485"/>
    </source>
</evidence>
<gene>
    <name evidence="14" type="ORF">MUK42_03004</name>
</gene>
<dbReference type="GO" id="GO:0004693">
    <property type="term" value="F:cyclin-dependent protein serine/threonine kinase activity"/>
    <property type="evidence" value="ECO:0007669"/>
    <property type="project" value="UniProtKB-EC"/>
</dbReference>
<reference evidence="14" key="1">
    <citation type="submission" date="2022-05" db="EMBL/GenBank/DDBJ databases">
        <title>The Musa troglodytarum L. genome provides insights into the mechanism of non-climacteric behaviour and enrichment of carotenoids.</title>
        <authorList>
            <person name="Wang J."/>
        </authorList>
    </citation>
    <scope>NUCLEOTIDE SEQUENCE</scope>
    <source>
        <tissue evidence="14">Leaf</tissue>
    </source>
</reference>
<dbReference type="PROSITE" id="PS00108">
    <property type="entry name" value="PROTEIN_KINASE_ST"/>
    <property type="match status" value="1"/>
</dbReference>
<evidence type="ECO:0000313" key="15">
    <source>
        <dbReference type="Proteomes" id="UP001055439"/>
    </source>
</evidence>
<comment type="catalytic activity">
    <reaction evidence="9">
        <text>L-seryl-[protein] + ATP = O-phospho-L-seryl-[protein] + ADP + H(+)</text>
        <dbReference type="Rhea" id="RHEA:17989"/>
        <dbReference type="Rhea" id="RHEA-COMP:9863"/>
        <dbReference type="Rhea" id="RHEA-COMP:11604"/>
        <dbReference type="ChEBI" id="CHEBI:15378"/>
        <dbReference type="ChEBI" id="CHEBI:29999"/>
        <dbReference type="ChEBI" id="CHEBI:30616"/>
        <dbReference type="ChEBI" id="CHEBI:83421"/>
        <dbReference type="ChEBI" id="CHEBI:456216"/>
        <dbReference type="EC" id="2.7.11.22"/>
    </reaction>
</comment>
<dbReference type="OrthoDB" id="6284126at2759"/>
<comment type="catalytic activity">
    <reaction evidence="8">
        <text>L-threonyl-[protein] + ATP = O-phospho-L-threonyl-[protein] + ADP + H(+)</text>
        <dbReference type="Rhea" id="RHEA:46608"/>
        <dbReference type="Rhea" id="RHEA-COMP:11060"/>
        <dbReference type="Rhea" id="RHEA-COMP:11605"/>
        <dbReference type="ChEBI" id="CHEBI:15378"/>
        <dbReference type="ChEBI" id="CHEBI:30013"/>
        <dbReference type="ChEBI" id="CHEBI:30616"/>
        <dbReference type="ChEBI" id="CHEBI:61977"/>
        <dbReference type="ChEBI" id="CHEBI:456216"/>
        <dbReference type="EC" id="2.7.11.22"/>
    </reaction>
</comment>
<evidence type="ECO:0000256" key="9">
    <source>
        <dbReference type="ARBA" id="ARBA00048367"/>
    </source>
</evidence>
<evidence type="ECO:0000256" key="5">
    <source>
        <dbReference type="ARBA" id="ARBA00022741"/>
    </source>
</evidence>
<feature type="domain" description="Protein kinase" evidence="13">
    <location>
        <begin position="72"/>
        <end position="379"/>
    </location>
</feature>
<comment type="catalytic activity">
    <reaction evidence="10">
        <text>[DNA-directed RNA polymerase] + ATP = phospho-[DNA-directed RNA polymerase] + ADP + H(+)</text>
        <dbReference type="Rhea" id="RHEA:10216"/>
        <dbReference type="Rhea" id="RHEA-COMP:11321"/>
        <dbReference type="Rhea" id="RHEA-COMP:11322"/>
        <dbReference type="ChEBI" id="CHEBI:15378"/>
        <dbReference type="ChEBI" id="CHEBI:30616"/>
        <dbReference type="ChEBI" id="CHEBI:43176"/>
        <dbReference type="ChEBI" id="CHEBI:68546"/>
        <dbReference type="ChEBI" id="CHEBI:456216"/>
        <dbReference type="EC" id="2.7.11.23"/>
    </reaction>
</comment>
<dbReference type="InterPro" id="IPR017441">
    <property type="entry name" value="Protein_kinase_ATP_BS"/>
</dbReference>
<dbReference type="InterPro" id="IPR011009">
    <property type="entry name" value="Kinase-like_dom_sf"/>
</dbReference>